<keyword evidence="7 9" id="KW-1133">Transmembrane helix</keyword>
<dbReference type="SUPFAM" id="SSF90123">
    <property type="entry name" value="ABC transporter transmembrane region"/>
    <property type="match status" value="1"/>
</dbReference>
<proteinExistence type="predicted"/>
<dbReference type="KEGG" id="geh:HYN69_06350"/>
<dbReference type="SMART" id="SM00382">
    <property type="entry name" value="AAA"/>
    <property type="match status" value="1"/>
</dbReference>
<dbReference type="OrthoDB" id="9808328at2"/>
<dbReference type="SUPFAM" id="SSF52540">
    <property type="entry name" value="P-loop containing nucleoside triphosphate hydrolases"/>
    <property type="match status" value="1"/>
</dbReference>
<dbReference type="InterPro" id="IPR003439">
    <property type="entry name" value="ABC_transporter-like_ATP-bd"/>
</dbReference>
<keyword evidence="3" id="KW-1003">Cell membrane</keyword>
<evidence type="ECO:0000313" key="13">
    <source>
        <dbReference type="Proteomes" id="UP000244496"/>
    </source>
</evidence>
<feature type="transmembrane region" description="Helical" evidence="9">
    <location>
        <begin position="136"/>
        <end position="160"/>
    </location>
</feature>
<dbReference type="EMBL" id="CP028918">
    <property type="protein sequence ID" value="AWB48183.1"/>
    <property type="molecule type" value="Genomic_DNA"/>
</dbReference>
<dbReference type="AlphaFoldDB" id="A0A2S0UK51"/>
<dbReference type="Proteomes" id="UP000244496">
    <property type="component" value="Chromosome"/>
</dbReference>
<keyword evidence="2" id="KW-0813">Transport</keyword>
<keyword evidence="13" id="KW-1185">Reference proteome</keyword>
<keyword evidence="4 9" id="KW-0812">Transmembrane</keyword>
<evidence type="ECO:0000256" key="7">
    <source>
        <dbReference type="ARBA" id="ARBA00022989"/>
    </source>
</evidence>
<name>A0A2S0UK51_9RHOB</name>
<dbReference type="Pfam" id="PF00664">
    <property type="entry name" value="ABC_membrane"/>
    <property type="match status" value="1"/>
</dbReference>
<dbReference type="Pfam" id="PF00005">
    <property type="entry name" value="ABC_tran"/>
    <property type="match status" value="1"/>
</dbReference>
<feature type="transmembrane region" description="Helical" evidence="9">
    <location>
        <begin position="249"/>
        <end position="269"/>
    </location>
</feature>
<dbReference type="PANTHER" id="PTHR43394">
    <property type="entry name" value="ATP-DEPENDENT PERMEASE MDL1, MITOCHONDRIAL"/>
    <property type="match status" value="1"/>
</dbReference>
<dbReference type="Gene3D" id="1.20.1560.10">
    <property type="entry name" value="ABC transporter type 1, transmembrane domain"/>
    <property type="match status" value="1"/>
</dbReference>
<feature type="domain" description="ABC transporter" evidence="10">
    <location>
        <begin position="344"/>
        <end position="578"/>
    </location>
</feature>
<dbReference type="Gene3D" id="3.40.50.300">
    <property type="entry name" value="P-loop containing nucleotide triphosphate hydrolases"/>
    <property type="match status" value="1"/>
</dbReference>
<feature type="transmembrane region" description="Helical" evidence="9">
    <location>
        <begin position="166"/>
        <end position="185"/>
    </location>
</feature>
<dbReference type="InterPro" id="IPR036640">
    <property type="entry name" value="ABC1_TM_sf"/>
</dbReference>
<evidence type="ECO:0000256" key="1">
    <source>
        <dbReference type="ARBA" id="ARBA00004651"/>
    </source>
</evidence>
<evidence type="ECO:0000256" key="8">
    <source>
        <dbReference type="ARBA" id="ARBA00023136"/>
    </source>
</evidence>
<keyword evidence="6 12" id="KW-0067">ATP-binding</keyword>
<sequence length="591" mass="63911">MNNDTTITSVILRVMREIFFAQKFIYGVAVAAMIVVAATTSATAWIMKAIFDVLSDEPDALPAAAVAAIVVTIFMSKGIAGYIQQVALTKAGNRIVSTIQRRLYRKLLQQEAAWFDATESSDILVRVTQGAQAARTVIDIIVTSFVRDALTLCGLIAVMIWQQATLSAVFLVIGPLALLGVRSVLGRVRRIMQAELVSLTEILKVIQETSAGLRVVRSFGLEPLLEARMDRAVRDVEYRSNAIVRLESATAPMMDTLAGIAIATIVLVSGSSASLGTQASPGELMAFITALLMAYEPAKRLSRMRVSLEGAFVGVRMMFDILDKPDAMLDSADATPLPSVVGEVALRRISFSYDGVHNILDDLSLVFPAGKMTALVGPSGGGKSTIMSLVLRMYDPKSGSVEIDDIDLRAVTRQSLQARTAYVGQNTFLFSASVRENIRMGKRDATDAEVETAAKAAQAHEFIINLPQSYDTPVGENGIFLSGGQRQRLSLARAIIKDAPILLLDEATSALDNQSEFLVREAIAKATIGRTTIIIAHRLSTVLAADEIAFIERGRLVEQGPLSDLLKTKTRFAGLFYSEFSSDQRDEVAGI</sequence>
<feature type="transmembrane region" description="Helical" evidence="9">
    <location>
        <begin position="24"/>
        <end position="48"/>
    </location>
</feature>
<evidence type="ECO:0000256" key="4">
    <source>
        <dbReference type="ARBA" id="ARBA00022692"/>
    </source>
</evidence>
<organism evidence="12 13">
    <name type="scientific">Paragemmobacter aquarius</name>
    <dbReference type="NCBI Taxonomy" id="2169400"/>
    <lineage>
        <taxon>Bacteria</taxon>
        <taxon>Pseudomonadati</taxon>
        <taxon>Pseudomonadota</taxon>
        <taxon>Alphaproteobacteria</taxon>
        <taxon>Rhodobacterales</taxon>
        <taxon>Paracoccaceae</taxon>
        <taxon>Paragemmobacter</taxon>
    </lineage>
</organism>
<dbReference type="InterPro" id="IPR003593">
    <property type="entry name" value="AAA+_ATPase"/>
</dbReference>
<dbReference type="GO" id="GO:0016887">
    <property type="term" value="F:ATP hydrolysis activity"/>
    <property type="evidence" value="ECO:0007669"/>
    <property type="project" value="InterPro"/>
</dbReference>
<dbReference type="GO" id="GO:0005524">
    <property type="term" value="F:ATP binding"/>
    <property type="evidence" value="ECO:0007669"/>
    <property type="project" value="UniProtKB-KW"/>
</dbReference>
<evidence type="ECO:0000259" key="11">
    <source>
        <dbReference type="PROSITE" id="PS50929"/>
    </source>
</evidence>
<dbReference type="PROSITE" id="PS50929">
    <property type="entry name" value="ABC_TM1F"/>
    <property type="match status" value="1"/>
</dbReference>
<evidence type="ECO:0000259" key="10">
    <source>
        <dbReference type="PROSITE" id="PS50893"/>
    </source>
</evidence>
<feature type="domain" description="ABC transmembrane type-1" evidence="11">
    <location>
        <begin position="28"/>
        <end position="310"/>
    </location>
</feature>
<dbReference type="GO" id="GO:0005886">
    <property type="term" value="C:plasma membrane"/>
    <property type="evidence" value="ECO:0007669"/>
    <property type="project" value="UniProtKB-SubCell"/>
</dbReference>
<evidence type="ECO:0000256" key="6">
    <source>
        <dbReference type="ARBA" id="ARBA00022840"/>
    </source>
</evidence>
<feature type="transmembrane region" description="Helical" evidence="9">
    <location>
        <begin position="60"/>
        <end position="80"/>
    </location>
</feature>
<dbReference type="InterPro" id="IPR011527">
    <property type="entry name" value="ABC1_TM_dom"/>
</dbReference>
<evidence type="ECO:0000256" key="9">
    <source>
        <dbReference type="SAM" id="Phobius"/>
    </source>
</evidence>
<dbReference type="InterPro" id="IPR017871">
    <property type="entry name" value="ABC_transporter-like_CS"/>
</dbReference>
<evidence type="ECO:0000256" key="2">
    <source>
        <dbReference type="ARBA" id="ARBA00022448"/>
    </source>
</evidence>
<evidence type="ECO:0000256" key="3">
    <source>
        <dbReference type="ARBA" id="ARBA00022475"/>
    </source>
</evidence>
<dbReference type="PROSITE" id="PS50893">
    <property type="entry name" value="ABC_TRANSPORTER_2"/>
    <property type="match status" value="1"/>
</dbReference>
<dbReference type="InterPro" id="IPR027417">
    <property type="entry name" value="P-loop_NTPase"/>
</dbReference>
<evidence type="ECO:0000313" key="12">
    <source>
        <dbReference type="EMBL" id="AWB48183.1"/>
    </source>
</evidence>
<accession>A0A2S0UK51</accession>
<evidence type="ECO:0000256" key="5">
    <source>
        <dbReference type="ARBA" id="ARBA00022741"/>
    </source>
</evidence>
<dbReference type="PANTHER" id="PTHR43394:SF1">
    <property type="entry name" value="ATP-BINDING CASSETTE SUB-FAMILY B MEMBER 10, MITOCHONDRIAL"/>
    <property type="match status" value="1"/>
</dbReference>
<dbReference type="FunFam" id="3.40.50.300:FF:000221">
    <property type="entry name" value="Multidrug ABC transporter ATP-binding protein"/>
    <property type="match status" value="1"/>
</dbReference>
<protein>
    <submittedName>
        <fullName evidence="12">ABC transporter ATP-binding protein</fullName>
    </submittedName>
</protein>
<dbReference type="CDD" id="cd18552">
    <property type="entry name" value="ABC_6TM_MsbA_like"/>
    <property type="match status" value="1"/>
</dbReference>
<dbReference type="PROSITE" id="PS00211">
    <property type="entry name" value="ABC_TRANSPORTER_1"/>
    <property type="match status" value="1"/>
</dbReference>
<comment type="subcellular location">
    <subcellularLocation>
        <location evidence="1">Cell membrane</location>
        <topology evidence="1">Multi-pass membrane protein</topology>
    </subcellularLocation>
</comment>
<dbReference type="InterPro" id="IPR039421">
    <property type="entry name" value="Type_1_exporter"/>
</dbReference>
<dbReference type="GO" id="GO:0015421">
    <property type="term" value="F:ABC-type oligopeptide transporter activity"/>
    <property type="evidence" value="ECO:0007669"/>
    <property type="project" value="TreeGrafter"/>
</dbReference>
<keyword evidence="5" id="KW-0547">Nucleotide-binding</keyword>
<gene>
    <name evidence="12" type="ORF">HYN69_06350</name>
</gene>
<keyword evidence="8 9" id="KW-0472">Membrane</keyword>
<reference evidence="12 13" key="1">
    <citation type="submission" date="2018-04" db="EMBL/GenBank/DDBJ databases">
        <title>Genome sequencing of Gemmobacter.</title>
        <authorList>
            <person name="Yi H."/>
            <person name="Baek M.-G."/>
        </authorList>
    </citation>
    <scope>NUCLEOTIDE SEQUENCE [LARGE SCALE GENOMIC DNA]</scope>
    <source>
        <strain evidence="12 13">HYN0069</strain>
    </source>
</reference>